<evidence type="ECO:0000313" key="3">
    <source>
        <dbReference type="EMBL" id="BCT96328.1"/>
    </source>
</evidence>
<protein>
    <recommendedName>
        <fullName evidence="2">Peptidase M56 domain-containing protein</fullName>
    </recommendedName>
</protein>
<dbReference type="PANTHER" id="PTHR34978:SF3">
    <property type="entry name" value="SLR0241 PROTEIN"/>
    <property type="match status" value="1"/>
</dbReference>
<sequence length="403" mass="43670">MTTADSIDALAQATRVLTIGLVVILAMRPLARHALGAHTCYALWWLVPALILAGLAPPWPDAIHASHVVAFDLTRAAPMASAAPSSHASALIFLAWLLGTATMAWLLWKRQLAYERSLGVLRRRGCTWISDCDGTTPSVLGALTPRMVLPSDFRTRFGRQERRLILAHERIHIQRGDLLANAAIAIVRCLFWFHPLVHHAAARMRLDQEVACDAIVVARHPDSRRTYGEAMLKTLSHAQPAPLGAHWGNPHPIKERIQMLTQHAPRRSSRILGAALLGAICSTTMLASWATAPSASSAENFTAHVVLDFANGAHKDLKLRQSFGKSFTIKSDEGGTPFALAGTVTKNAEGRYDLRAEIREGDTVAAAPHLVTARGKPARIRVGNINASGAFHGTTVAITFTAR</sequence>
<gene>
    <name evidence="3" type="ORF">LYSHEL_21990</name>
</gene>
<reference evidence="3 4" key="1">
    <citation type="submission" date="2021-03" db="EMBL/GenBank/DDBJ databases">
        <title>Complete Genome Sequences of Two Lysobacter Strains Isolated from Sea Water (Lysobacter caseinilyticus) and Soil (Lysobacter helvus) in South Korea.</title>
        <authorList>
            <person name="Watanabe Y."/>
            <person name="Arakawa K."/>
        </authorList>
    </citation>
    <scope>NUCLEOTIDE SEQUENCE [LARGE SCALE GENOMIC DNA]</scope>
    <source>
        <strain evidence="3 4">D10</strain>
    </source>
</reference>
<keyword evidence="1" id="KW-0812">Transmembrane</keyword>
<dbReference type="EMBL" id="AP024546">
    <property type="protein sequence ID" value="BCT96328.1"/>
    <property type="molecule type" value="Genomic_DNA"/>
</dbReference>
<feature type="transmembrane region" description="Helical" evidence="1">
    <location>
        <begin position="42"/>
        <end position="59"/>
    </location>
</feature>
<dbReference type="CDD" id="cd07341">
    <property type="entry name" value="M56_BlaR1_MecR1_like"/>
    <property type="match status" value="1"/>
</dbReference>
<feature type="transmembrane region" description="Helical" evidence="1">
    <location>
        <begin position="88"/>
        <end position="108"/>
    </location>
</feature>
<dbReference type="InterPro" id="IPR052173">
    <property type="entry name" value="Beta-lactam_resp_regulator"/>
</dbReference>
<evidence type="ECO:0000313" key="4">
    <source>
        <dbReference type="Proteomes" id="UP000680514"/>
    </source>
</evidence>
<dbReference type="PANTHER" id="PTHR34978">
    <property type="entry name" value="POSSIBLE SENSOR-TRANSDUCER PROTEIN BLAR"/>
    <property type="match status" value="1"/>
</dbReference>
<keyword evidence="4" id="KW-1185">Reference proteome</keyword>
<dbReference type="RefSeq" id="WP_213434118.1">
    <property type="nucleotide sequence ID" value="NZ_AP024546.1"/>
</dbReference>
<accession>A0ABM7QF83</accession>
<name>A0ABM7QF83_9GAMM</name>
<feature type="domain" description="Peptidase M56" evidence="2">
    <location>
        <begin position="17"/>
        <end position="260"/>
    </location>
</feature>
<evidence type="ECO:0000259" key="2">
    <source>
        <dbReference type="Pfam" id="PF05569"/>
    </source>
</evidence>
<dbReference type="Proteomes" id="UP000680514">
    <property type="component" value="Chromosome"/>
</dbReference>
<keyword evidence="1" id="KW-0472">Membrane</keyword>
<feature type="transmembrane region" description="Helical" evidence="1">
    <location>
        <begin position="271"/>
        <end position="290"/>
    </location>
</feature>
<evidence type="ECO:0000256" key="1">
    <source>
        <dbReference type="SAM" id="Phobius"/>
    </source>
</evidence>
<feature type="transmembrane region" description="Helical" evidence="1">
    <location>
        <begin position="12"/>
        <end position="30"/>
    </location>
</feature>
<dbReference type="Pfam" id="PF05569">
    <property type="entry name" value="Peptidase_M56"/>
    <property type="match status" value="1"/>
</dbReference>
<dbReference type="InterPro" id="IPR008756">
    <property type="entry name" value="Peptidase_M56"/>
</dbReference>
<organism evidence="3 4">
    <name type="scientific">Lysobacter helvus</name>
    <dbReference type="NCBI Taxonomy" id="2675059"/>
    <lineage>
        <taxon>Bacteria</taxon>
        <taxon>Pseudomonadati</taxon>
        <taxon>Pseudomonadota</taxon>
        <taxon>Gammaproteobacteria</taxon>
        <taxon>Lysobacterales</taxon>
        <taxon>Lysobacteraceae</taxon>
        <taxon>Lysobacter</taxon>
    </lineage>
</organism>
<proteinExistence type="predicted"/>
<keyword evidence="1" id="KW-1133">Transmembrane helix</keyword>